<reference evidence="1" key="1">
    <citation type="submission" date="2020-01" db="EMBL/GenBank/DDBJ databases">
        <authorList>
            <consortium name="DOE Joint Genome Institute"/>
            <person name="Haridas S."/>
            <person name="Albert R."/>
            <person name="Binder M."/>
            <person name="Bloem J."/>
            <person name="Labutti K."/>
            <person name="Salamov A."/>
            <person name="Andreopoulos B."/>
            <person name="Baker S.E."/>
            <person name="Barry K."/>
            <person name="Bills G."/>
            <person name="Bluhm B.H."/>
            <person name="Cannon C."/>
            <person name="Castanera R."/>
            <person name="Culley D.E."/>
            <person name="Daum C."/>
            <person name="Ezra D."/>
            <person name="Gonzalez J.B."/>
            <person name="Henrissat B."/>
            <person name="Kuo A."/>
            <person name="Liang C."/>
            <person name="Lipzen A."/>
            <person name="Lutzoni F."/>
            <person name="Magnuson J."/>
            <person name="Mondo S."/>
            <person name="Nolan M."/>
            <person name="Ohm R."/>
            <person name="Pangilinan J."/>
            <person name="Park H.-J."/>
            <person name="Ramirez L."/>
            <person name="Alfaro M."/>
            <person name="Sun H."/>
            <person name="Tritt A."/>
            <person name="Yoshinaga Y."/>
            <person name="Zwiers L.-H."/>
            <person name="Turgeon B.G."/>
            <person name="Goodwin S.B."/>
            <person name="Spatafora J.W."/>
            <person name="Crous P.W."/>
            <person name="Grigoriev I.V."/>
        </authorList>
    </citation>
    <scope>NUCLEOTIDE SEQUENCE</scope>
    <source>
        <strain evidence="1">CBS 394.84</strain>
    </source>
</reference>
<dbReference type="RefSeq" id="XP_040791544.1">
    <property type="nucleotide sequence ID" value="XM_040938735.1"/>
</dbReference>
<keyword evidence="2" id="KW-1185">Reference proteome</keyword>
<evidence type="ECO:0000313" key="1">
    <source>
        <dbReference type="EMBL" id="KAF1848981.1"/>
    </source>
</evidence>
<dbReference type="GeneID" id="63855992"/>
<proteinExistence type="predicted"/>
<comment type="caution">
    <text evidence="1">The sequence shown here is derived from an EMBL/GenBank/DDBJ whole genome shotgun (WGS) entry which is preliminary data.</text>
</comment>
<dbReference type="Proteomes" id="UP000800039">
    <property type="component" value="Unassembled WGS sequence"/>
</dbReference>
<dbReference type="AlphaFoldDB" id="A0A9P4GPW9"/>
<organism evidence="1 2">
    <name type="scientific">Cucurbitaria berberidis CBS 394.84</name>
    <dbReference type="NCBI Taxonomy" id="1168544"/>
    <lineage>
        <taxon>Eukaryota</taxon>
        <taxon>Fungi</taxon>
        <taxon>Dikarya</taxon>
        <taxon>Ascomycota</taxon>
        <taxon>Pezizomycotina</taxon>
        <taxon>Dothideomycetes</taxon>
        <taxon>Pleosporomycetidae</taxon>
        <taxon>Pleosporales</taxon>
        <taxon>Pleosporineae</taxon>
        <taxon>Cucurbitariaceae</taxon>
        <taxon>Cucurbitaria</taxon>
    </lineage>
</organism>
<name>A0A9P4GPW9_9PLEO</name>
<evidence type="ECO:0000313" key="2">
    <source>
        <dbReference type="Proteomes" id="UP000800039"/>
    </source>
</evidence>
<accession>A0A9P4GPW9</accession>
<gene>
    <name evidence="1" type="ORF">K460DRAFT_83777</name>
</gene>
<protein>
    <submittedName>
        <fullName evidence="1">Uncharacterized protein</fullName>
    </submittedName>
</protein>
<dbReference type="EMBL" id="ML976615">
    <property type="protein sequence ID" value="KAF1848981.1"/>
    <property type="molecule type" value="Genomic_DNA"/>
</dbReference>
<sequence>MFRALFYYWCIDRLLFNSSLSIAYSKGPSAPHSIIIQTFIYSDVLAVHPQFRNPKI</sequence>